<gene>
    <name evidence="1" type="ORF">WICPIJ_002908</name>
</gene>
<organism evidence="1 2">
    <name type="scientific">Wickerhamomyces pijperi</name>
    <name type="common">Yeast</name>
    <name type="synonym">Pichia pijperi</name>
    <dbReference type="NCBI Taxonomy" id="599730"/>
    <lineage>
        <taxon>Eukaryota</taxon>
        <taxon>Fungi</taxon>
        <taxon>Dikarya</taxon>
        <taxon>Ascomycota</taxon>
        <taxon>Saccharomycotina</taxon>
        <taxon>Saccharomycetes</taxon>
        <taxon>Phaffomycetales</taxon>
        <taxon>Wickerhamomycetaceae</taxon>
        <taxon>Wickerhamomyces</taxon>
    </lineage>
</organism>
<comment type="caution">
    <text evidence="1">The sequence shown here is derived from an EMBL/GenBank/DDBJ whole genome shotgun (WGS) entry which is preliminary data.</text>
</comment>
<evidence type="ECO:0000313" key="1">
    <source>
        <dbReference type="EMBL" id="KAH3686124.1"/>
    </source>
</evidence>
<reference evidence="1" key="2">
    <citation type="submission" date="2021-01" db="EMBL/GenBank/DDBJ databases">
        <authorList>
            <person name="Schikora-Tamarit M.A."/>
        </authorList>
    </citation>
    <scope>NUCLEOTIDE SEQUENCE</scope>
    <source>
        <strain evidence="1">CBS2887</strain>
    </source>
</reference>
<dbReference type="EMBL" id="JAEUBG010001630">
    <property type="protein sequence ID" value="KAH3686124.1"/>
    <property type="molecule type" value="Genomic_DNA"/>
</dbReference>
<sequence length="102" mass="11427">MSKKRLIRENVWRGAFDNDRVQLPSSYQWLDELPDLKIAGLVGILIAFNVSEYQNMLVGLDVLDEERRAEEGLCGGFLAVVQYEGNGSVAGVYLLILFCGFL</sequence>
<dbReference type="Proteomes" id="UP000774326">
    <property type="component" value="Unassembled WGS sequence"/>
</dbReference>
<accession>A0A9P8QAY5</accession>
<name>A0A9P8QAY5_WICPI</name>
<evidence type="ECO:0000313" key="2">
    <source>
        <dbReference type="Proteomes" id="UP000774326"/>
    </source>
</evidence>
<keyword evidence="2" id="KW-1185">Reference proteome</keyword>
<dbReference type="AlphaFoldDB" id="A0A9P8QAY5"/>
<proteinExistence type="predicted"/>
<protein>
    <submittedName>
        <fullName evidence="1">Uncharacterized protein</fullName>
    </submittedName>
</protein>
<reference evidence="1" key="1">
    <citation type="journal article" date="2021" name="Open Biol.">
        <title>Shared evolutionary footprints suggest mitochondrial oxidative damage underlies multiple complex I losses in fungi.</title>
        <authorList>
            <person name="Schikora-Tamarit M.A."/>
            <person name="Marcet-Houben M."/>
            <person name="Nosek J."/>
            <person name="Gabaldon T."/>
        </authorList>
    </citation>
    <scope>NUCLEOTIDE SEQUENCE</scope>
    <source>
        <strain evidence="1">CBS2887</strain>
    </source>
</reference>